<dbReference type="SMART" id="SM00320">
    <property type="entry name" value="WD40"/>
    <property type="match status" value="7"/>
</dbReference>
<reference evidence="8 9" key="1">
    <citation type="submission" date="2025-04" db="UniProtKB">
        <authorList>
            <consortium name="RefSeq"/>
        </authorList>
    </citation>
    <scope>IDENTIFICATION</scope>
    <source>
        <strain evidence="8 9">USDA-PBARC FA_bdor</strain>
        <tissue evidence="8 9">Whole organism</tissue>
    </source>
</reference>
<dbReference type="PROSITE" id="PS50294">
    <property type="entry name" value="WD_REPEATS_REGION"/>
    <property type="match status" value="1"/>
</dbReference>
<dbReference type="PROSITE" id="PS00678">
    <property type="entry name" value="WD_REPEATS_1"/>
    <property type="match status" value="2"/>
</dbReference>
<dbReference type="InterPro" id="IPR001680">
    <property type="entry name" value="WD40_rpt"/>
</dbReference>
<dbReference type="RefSeq" id="XP_011309336.1">
    <property type="nucleotide sequence ID" value="XM_011311034.1"/>
</dbReference>
<accession>A0A9R1THZ9</accession>
<dbReference type="Gene3D" id="2.130.10.10">
    <property type="entry name" value="YVTN repeat-like/Quinoprotein amine dehydrogenase"/>
    <property type="match status" value="2"/>
</dbReference>
<feature type="region of interest" description="Disordered" evidence="6">
    <location>
        <begin position="1"/>
        <end position="61"/>
    </location>
</feature>
<dbReference type="AlphaFoldDB" id="A0A9R1THA2"/>
<dbReference type="PANTHER" id="PTHR44019">
    <property type="entry name" value="WD REPEAT-CONTAINING PROTEIN 55"/>
    <property type="match status" value="1"/>
</dbReference>
<dbReference type="InterPro" id="IPR019775">
    <property type="entry name" value="WD40_repeat_CS"/>
</dbReference>
<comment type="similarity">
    <text evidence="1">Belongs to the WD repeat WDR55 family.</text>
</comment>
<feature type="compositionally biased region" description="Acidic residues" evidence="6">
    <location>
        <begin position="34"/>
        <end position="47"/>
    </location>
</feature>
<keyword evidence="7" id="KW-1185">Reference proteome</keyword>
<dbReference type="RefSeq" id="XP_011309335.1">
    <property type="nucleotide sequence ID" value="XM_011311033.1"/>
</dbReference>
<keyword evidence="2 5" id="KW-0853">WD repeat</keyword>
<evidence type="ECO:0000256" key="3">
    <source>
        <dbReference type="ARBA" id="ARBA00022737"/>
    </source>
</evidence>
<keyword evidence="3" id="KW-0677">Repeat</keyword>
<evidence type="ECO:0000256" key="5">
    <source>
        <dbReference type="PROSITE-ProRule" id="PRU00221"/>
    </source>
</evidence>
<evidence type="ECO:0000313" key="9">
    <source>
        <dbReference type="RefSeq" id="XP_011309336.1"/>
    </source>
</evidence>
<dbReference type="InterPro" id="IPR050505">
    <property type="entry name" value="WDR55/POC1"/>
</dbReference>
<sequence>MVIYNSVFQEGRNEMIDDSDDSETSDVSVSSDSDNSDDSDSDNDEDPTAFGREENEEEDELVQAIENSRNHHRGHPPAIPTEEFVVNVCFHPEDNIIALANVEGDILMYKYDNEDNTLIATIEVHERACRDVQFNAKGDTIFSVSKDKSMAVTDVTSGKLKRFYDKAHECPIYTTTIINENVVATGDDDGTIKIWDLRQRGSNPILSVKENGDYISSMITNDDGKYLVCASGDGVLTTLNVPARKLHVQSEEYDDEFTSLGLFKGNTKLLTASNTGKMYVFNWGEFGFHSDEFPNLTKKAINCIIPITDNVVITGGEDGLLRAFSLFPHRRLGIVGQHDFSIETVDISNDGTLIASSSHDNIVKFWNVKYFETLNVEEPIKGGKQKQMKHNLPSSKVNNAGDFFADLE</sequence>
<dbReference type="Proteomes" id="UP000694866">
    <property type="component" value="Unplaced"/>
</dbReference>
<gene>
    <name evidence="8 9" type="primary">LOC105270221</name>
</gene>
<dbReference type="InterPro" id="IPR036322">
    <property type="entry name" value="WD40_repeat_dom_sf"/>
</dbReference>
<evidence type="ECO:0000313" key="8">
    <source>
        <dbReference type="RefSeq" id="XP_011309335.1"/>
    </source>
</evidence>
<dbReference type="PROSITE" id="PS50082">
    <property type="entry name" value="WD_REPEATS_2"/>
    <property type="match status" value="2"/>
</dbReference>
<organism evidence="7 8">
    <name type="scientific">Fopius arisanus</name>
    <dbReference type="NCBI Taxonomy" id="64838"/>
    <lineage>
        <taxon>Eukaryota</taxon>
        <taxon>Metazoa</taxon>
        <taxon>Ecdysozoa</taxon>
        <taxon>Arthropoda</taxon>
        <taxon>Hexapoda</taxon>
        <taxon>Insecta</taxon>
        <taxon>Pterygota</taxon>
        <taxon>Neoptera</taxon>
        <taxon>Endopterygota</taxon>
        <taxon>Hymenoptera</taxon>
        <taxon>Apocrita</taxon>
        <taxon>Ichneumonoidea</taxon>
        <taxon>Braconidae</taxon>
        <taxon>Opiinae</taxon>
        <taxon>Fopius</taxon>
    </lineage>
</organism>
<evidence type="ECO:0000256" key="2">
    <source>
        <dbReference type="ARBA" id="ARBA00022574"/>
    </source>
</evidence>
<feature type="repeat" description="WD" evidence="5">
    <location>
        <begin position="335"/>
        <end position="376"/>
    </location>
</feature>
<dbReference type="SUPFAM" id="SSF50978">
    <property type="entry name" value="WD40 repeat-like"/>
    <property type="match status" value="1"/>
</dbReference>
<feature type="repeat" description="WD" evidence="5">
    <location>
        <begin position="165"/>
        <end position="198"/>
    </location>
</feature>
<dbReference type="PANTHER" id="PTHR44019:SF20">
    <property type="entry name" value="WD REPEAT-CONTAINING PROTEIN 55"/>
    <property type="match status" value="1"/>
</dbReference>
<evidence type="ECO:0000256" key="1">
    <source>
        <dbReference type="ARBA" id="ARBA00007625"/>
    </source>
</evidence>
<dbReference type="GeneID" id="105270221"/>
<dbReference type="KEGG" id="fas:105270221"/>
<proteinExistence type="inferred from homology"/>
<evidence type="ECO:0000256" key="4">
    <source>
        <dbReference type="ARBA" id="ARBA00023478"/>
    </source>
</evidence>
<dbReference type="OrthoDB" id="2288928at2759"/>
<name>A0A9R1THA2_9HYME</name>
<dbReference type="Pfam" id="PF24796">
    <property type="entry name" value="WDR55"/>
    <property type="match status" value="1"/>
</dbReference>
<dbReference type="InterPro" id="IPR015943">
    <property type="entry name" value="WD40/YVTN_repeat-like_dom_sf"/>
</dbReference>
<protein>
    <recommendedName>
        <fullName evidence="4">WD repeat-containing protein 55 homolog</fullName>
    </recommendedName>
</protein>
<accession>A0A9R1THA2</accession>
<evidence type="ECO:0000256" key="6">
    <source>
        <dbReference type="SAM" id="MobiDB-lite"/>
    </source>
</evidence>
<evidence type="ECO:0000313" key="7">
    <source>
        <dbReference type="Proteomes" id="UP000694866"/>
    </source>
</evidence>